<proteinExistence type="predicted"/>
<sequence length="431" mass="44339">MSGPSGPERSPENSAGSSSNSSESVTTSTPGASKRPSVPVIDTTAVDMTAKEAGPVPPTADPIADMAEPIVPPPETKPEETKADTTPPPAEKPRRVGGGWGAVTGATAGVIGGFIAAILLSHIRGDEERALQMDRRMQAVETSQQGFATRRAADEAAQQIKTLETRLAAAEAAARRPGGDPELARRVENLDATGRETAVIITEMRRRLDEMATIVTAARASSASPGEIASLSQRLAAVETATKALEAGLGAPSRERDIAARFALAVMTLRPRVESGTPYARELAAVKALGGDGTAVAPLDVFAATGLPTAVALAQEVSALSAPARASAAPAAVTPAPDSLWDRFVAGIGRLVQIRPVDQAPTAPAGNVGRVQTLTASGEFAQAIAEAAKLPEASQRALAPWLARVRQRLSAIEALHELSNVAATRLSAGNQ</sequence>
<protein>
    <recommendedName>
        <fullName evidence="4">Mitochondrial inner membrane protein</fullName>
    </recommendedName>
</protein>
<dbReference type="Proteomes" id="UP000236884">
    <property type="component" value="Chromosome"/>
</dbReference>
<gene>
    <name evidence="2" type="ORF">GJW-30_1_00047</name>
</gene>
<evidence type="ECO:0008006" key="4">
    <source>
        <dbReference type="Google" id="ProtNLM"/>
    </source>
</evidence>
<keyword evidence="3" id="KW-1185">Reference proteome</keyword>
<evidence type="ECO:0000313" key="2">
    <source>
        <dbReference type="EMBL" id="BAT57542.1"/>
    </source>
</evidence>
<reference evidence="2 3" key="1">
    <citation type="submission" date="2015-08" db="EMBL/GenBank/DDBJ databases">
        <title>Investigation of the bacterial diversity of lava forest soil.</title>
        <authorList>
            <person name="Lee J.S."/>
        </authorList>
    </citation>
    <scope>NUCLEOTIDE SEQUENCE [LARGE SCALE GENOMIC DNA]</scope>
    <source>
        <strain evidence="2 3">GJW-30</strain>
    </source>
</reference>
<dbReference type="AlphaFoldDB" id="A0A0S3PNM2"/>
<accession>A0A0S3PNM2</accession>
<name>A0A0S3PNM2_9BRAD</name>
<feature type="region of interest" description="Disordered" evidence="1">
    <location>
        <begin position="1"/>
        <end position="99"/>
    </location>
</feature>
<organism evidence="2 3">
    <name type="scientific">Variibacter gotjawalensis</name>
    <dbReference type="NCBI Taxonomy" id="1333996"/>
    <lineage>
        <taxon>Bacteria</taxon>
        <taxon>Pseudomonadati</taxon>
        <taxon>Pseudomonadota</taxon>
        <taxon>Alphaproteobacteria</taxon>
        <taxon>Hyphomicrobiales</taxon>
        <taxon>Nitrobacteraceae</taxon>
        <taxon>Variibacter</taxon>
    </lineage>
</organism>
<evidence type="ECO:0000256" key="1">
    <source>
        <dbReference type="SAM" id="MobiDB-lite"/>
    </source>
</evidence>
<dbReference type="KEGG" id="vgo:GJW-30_1_00047"/>
<evidence type="ECO:0000313" key="3">
    <source>
        <dbReference type="Proteomes" id="UP000236884"/>
    </source>
</evidence>
<feature type="compositionally biased region" description="Low complexity" evidence="1">
    <location>
        <begin position="12"/>
        <end position="30"/>
    </location>
</feature>
<dbReference type="EMBL" id="AP014946">
    <property type="protein sequence ID" value="BAT57542.1"/>
    <property type="molecule type" value="Genomic_DNA"/>
</dbReference>